<feature type="transmembrane region" description="Helical" evidence="1">
    <location>
        <begin position="12"/>
        <end position="34"/>
    </location>
</feature>
<feature type="transmembrane region" description="Helical" evidence="1">
    <location>
        <begin position="110"/>
        <end position="128"/>
    </location>
</feature>
<protein>
    <recommendedName>
        <fullName evidence="4">Yip1 domain-containing protein</fullName>
    </recommendedName>
</protein>
<evidence type="ECO:0000313" key="2">
    <source>
        <dbReference type="EMBL" id="MBM7637043.1"/>
    </source>
</evidence>
<keyword evidence="3" id="KW-1185">Reference proteome</keyword>
<evidence type="ECO:0008006" key="4">
    <source>
        <dbReference type="Google" id="ProtNLM"/>
    </source>
</evidence>
<dbReference type="EMBL" id="JAFBEI010000053">
    <property type="protein sequence ID" value="MBM7637043.1"/>
    <property type="molecule type" value="Genomic_DNA"/>
</dbReference>
<keyword evidence="1" id="KW-0472">Membrane</keyword>
<comment type="caution">
    <text evidence="2">The sequence shown here is derived from an EMBL/GenBank/DDBJ whole genome shotgun (WGS) entry which is preliminary data.</text>
</comment>
<sequence length="197" mass="22804">MMKKWNNFLNFWKAHHIVLLILYCSLYTLLTYILTSQNVVNIDETLKTLHNENADAAEVAKIIGTIIGLMIAFITPFITIIFLSLIYWISSVFLSIKLTYQKIFNSITECYIVVLLMGYVNLGLLILTDKTIPKWIDILNIQNDILRIFLDNVSLLSIFMLYMVGLQLKIKNKNWKQVLLTTLLVDIFYVTFKLVGA</sequence>
<feature type="transmembrane region" description="Helical" evidence="1">
    <location>
        <begin position="148"/>
        <end position="166"/>
    </location>
</feature>
<organism evidence="2 3">
    <name type="scientific">Streptococcus saliviloxodontae</name>
    <dbReference type="NCBI Taxonomy" id="1349416"/>
    <lineage>
        <taxon>Bacteria</taxon>
        <taxon>Bacillati</taxon>
        <taxon>Bacillota</taxon>
        <taxon>Bacilli</taxon>
        <taxon>Lactobacillales</taxon>
        <taxon>Streptococcaceae</taxon>
        <taxon>Streptococcus</taxon>
    </lineage>
</organism>
<gene>
    <name evidence="2" type="ORF">JOC31_001873</name>
</gene>
<feature type="transmembrane region" description="Helical" evidence="1">
    <location>
        <begin position="178"/>
        <end position="196"/>
    </location>
</feature>
<reference evidence="2 3" key="1">
    <citation type="submission" date="2021-01" db="EMBL/GenBank/DDBJ databases">
        <title>Genomic Encyclopedia of Type Strains, Phase IV (KMG-IV): sequencing the most valuable type-strain genomes for metagenomic binning, comparative biology and taxonomic classification.</title>
        <authorList>
            <person name="Goeker M."/>
        </authorList>
    </citation>
    <scope>NUCLEOTIDE SEQUENCE [LARGE SCALE GENOMIC DNA]</scope>
    <source>
        <strain evidence="2 3">DSM 27513</strain>
    </source>
</reference>
<proteinExistence type="predicted"/>
<evidence type="ECO:0000313" key="3">
    <source>
        <dbReference type="Proteomes" id="UP000809081"/>
    </source>
</evidence>
<dbReference type="RefSeq" id="WP_205017896.1">
    <property type="nucleotide sequence ID" value="NZ_JAFBEI010000053.1"/>
</dbReference>
<name>A0ABS2PNM8_9STRE</name>
<accession>A0ABS2PNM8</accession>
<keyword evidence="1" id="KW-1133">Transmembrane helix</keyword>
<dbReference type="Proteomes" id="UP000809081">
    <property type="component" value="Unassembled WGS sequence"/>
</dbReference>
<keyword evidence="1" id="KW-0812">Transmembrane</keyword>
<feature type="transmembrane region" description="Helical" evidence="1">
    <location>
        <begin position="62"/>
        <end position="89"/>
    </location>
</feature>
<evidence type="ECO:0000256" key="1">
    <source>
        <dbReference type="SAM" id="Phobius"/>
    </source>
</evidence>